<comment type="catalytic activity">
    <reaction evidence="2">
        <text>Couples ATP hydrolysis with the unwinding of duplex DNA by translocating in the 3'-5' direction.</text>
        <dbReference type="EC" id="5.6.2.4"/>
    </reaction>
</comment>
<evidence type="ECO:0000313" key="9">
    <source>
        <dbReference type="Proteomes" id="UP000582213"/>
    </source>
</evidence>
<evidence type="ECO:0000256" key="2">
    <source>
        <dbReference type="ARBA" id="ARBA00034617"/>
    </source>
</evidence>
<dbReference type="Proteomes" id="UP000427373">
    <property type="component" value="Chromosome"/>
</dbReference>
<dbReference type="RefSeq" id="WP_156013426.1">
    <property type="nucleotide sequence ID" value="NZ_CP045484.1"/>
</dbReference>
<dbReference type="OrthoDB" id="107033at2157"/>
<reference evidence="6 9" key="2">
    <citation type="submission" date="2020-08" db="EMBL/GenBank/DDBJ databases">
        <title>Genomic Encyclopedia of Type Strains, Phase IV (KMG-IV): sequencing the most valuable type-strain genomes for metagenomic binning, comparative biology and taxonomic classification.</title>
        <authorList>
            <person name="Goeker M."/>
        </authorList>
    </citation>
    <scope>NUCLEOTIDE SEQUENCE [LARGE SCALE GENOMIC DNA]</scope>
    <source>
        <strain evidence="6 9">DSM 12421</strain>
    </source>
</reference>
<dbReference type="AlphaFoldDB" id="A0A650CDS6"/>
<dbReference type="KEGG" id="soh:D1869_00360"/>
<dbReference type="Gene3D" id="3.40.50.300">
    <property type="entry name" value="P-loop containing nucleotide triphosphate hydrolases"/>
    <property type="match status" value="2"/>
</dbReference>
<evidence type="ECO:0000313" key="8">
    <source>
        <dbReference type="Proteomes" id="UP000427373"/>
    </source>
</evidence>
<evidence type="ECO:0000313" key="7">
    <source>
        <dbReference type="EMBL" id="QGR15815.1"/>
    </source>
</evidence>
<dbReference type="GO" id="GO:0043138">
    <property type="term" value="F:3'-5' DNA helicase activity"/>
    <property type="evidence" value="ECO:0007669"/>
    <property type="project" value="UniProtKB-EC"/>
</dbReference>
<protein>
    <submittedName>
        <fullName evidence="7">DUF87 domain-containing protein</fullName>
    </submittedName>
</protein>
<dbReference type="GO" id="GO:0043139">
    <property type="term" value="F:5'-3' DNA helicase activity"/>
    <property type="evidence" value="ECO:0007669"/>
    <property type="project" value="UniProtKB-EC"/>
</dbReference>
<dbReference type="Pfam" id="PF01935">
    <property type="entry name" value="DUF87"/>
    <property type="match status" value="1"/>
</dbReference>
<dbReference type="PANTHER" id="PTHR42957">
    <property type="entry name" value="HELICASE MJ1565-RELATED"/>
    <property type="match status" value="1"/>
</dbReference>
<accession>A0A650CDS6</accession>
<dbReference type="EMBL" id="JACHFY010000003">
    <property type="protein sequence ID" value="MBB5253282.1"/>
    <property type="molecule type" value="Genomic_DNA"/>
</dbReference>
<evidence type="ECO:0000256" key="1">
    <source>
        <dbReference type="ARBA" id="ARBA00007816"/>
    </source>
</evidence>
<dbReference type="GeneID" id="42799654"/>
<dbReference type="EMBL" id="CP045484">
    <property type="protein sequence ID" value="QGR15815.1"/>
    <property type="molecule type" value="Genomic_DNA"/>
</dbReference>
<evidence type="ECO:0000256" key="3">
    <source>
        <dbReference type="ARBA" id="ARBA00048954"/>
    </source>
</evidence>
<evidence type="ECO:0000313" key="6">
    <source>
        <dbReference type="EMBL" id="MBB5253282.1"/>
    </source>
</evidence>
<evidence type="ECO:0000259" key="5">
    <source>
        <dbReference type="Pfam" id="PF01935"/>
    </source>
</evidence>
<name>A0A650CDS6_SULOH</name>
<comment type="similarity">
    <text evidence="1">Belongs to the HerA family.</text>
</comment>
<comment type="catalytic activity">
    <reaction evidence="3">
        <text>ATP + H2O = ADP + phosphate + H(+)</text>
        <dbReference type="Rhea" id="RHEA:13065"/>
        <dbReference type="ChEBI" id="CHEBI:15377"/>
        <dbReference type="ChEBI" id="CHEBI:15378"/>
        <dbReference type="ChEBI" id="CHEBI:30616"/>
        <dbReference type="ChEBI" id="CHEBI:43474"/>
        <dbReference type="ChEBI" id="CHEBI:456216"/>
        <dbReference type="EC" id="5.6.2.3"/>
    </reaction>
</comment>
<keyword evidence="8" id="KW-1185">Reference proteome</keyword>
<dbReference type="PANTHER" id="PTHR42957:SF2">
    <property type="entry name" value="HELICASE HERA CENTRAL DOMAIN-CONTAINING PROTEIN"/>
    <property type="match status" value="1"/>
</dbReference>
<gene>
    <name evidence="7" type="ORF">D1869_00360</name>
    <name evidence="6" type="ORF">HNQ62_001024</name>
</gene>
<dbReference type="SUPFAM" id="SSF52540">
    <property type="entry name" value="P-loop containing nucleoside triphosphate hydrolases"/>
    <property type="match status" value="1"/>
</dbReference>
<proteinExistence type="inferred from homology"/>
<comment type="catalytic activity">
    <reaction evidence="4">
        <text>ATP + H2O = ADP + phosphate + H(+)</text>
        <dbReference type="Rhea" id="RHEA:13065"/>
        <dbReference type="ChEBI" id="CHEBI:15377"/>
        <dbReference type="ChEBI" id="CHEBI:15378"/>
        <dbReference type="ChEBI" id="CHEBI:30616"/>
        <dbReference type="ChEBI" id="CHEBI:43474"/>
        <dbReference type="ChEBI" id="CHEBI:456216"/>
        <dbReference type="EC" id="5.6.2.4"/>
    </reaction>
</comment>
<sequence length="577" mass="66728">MSLFIDTDGRLREIKVFTRPTADGRGSISFRTFIIEFPFNRNIEIDTGKLLAVETIKENKYLVLEVVDYLPLHYAMINLDGTIPKELRDEIMRRVEESWNSNESWIETYASPVGYIMEINENNIKFTKGYIPPLLGSKIKLFTPKAYENFIFYEDGENIGKVVNENIDLKISLRKAIKYHIGVFAYTGSGKSNLTALLVRKALESIPELKVIIIDVSMEYAVLLLDQLVKLNSRLITLDRLPNNEIDAGRRLVRTHVIPEELSEFKEEIRKAFETLYTQNKLRKLYIPPQGITCLTYGYLIEMVRSQVEDKYVATAQKPFFLMLLQQIDKLMREKKMTKDDIVDDSINEILTEVELKAREANLRENSAIFTFISAIKSYINQEQVTSEEYDIEALAIEALDNSSESARLFIVESPNMDDARMIVSLLIDQIFMRRKRSYSSSPTLLFVLDEAQEFIPFDTKQKDNSEASSLAVEKLLRHGRKYYLHGLISTQRLAYLNTNVLQQIHTYFVSTLPRPYDRQLIAETFGVSDSLVEKTLEFDVGQWMIVSFKAALKEDIPVIFKAENNINELKEWLKKK</sequence>
<dbReference type="InterPro" id="IPR008571">
    <property type="entry name" value="HerA-like"/>
</dbReference>
<dbReference type="InterPro" id="IPR002789">
    <property type="entry name" value="HerA_central"/>
</dbReference>
<dbReference type="Proteomes" id="UP000582213">
    <property type="component" value="Unassembled WGS sequence"/>
</dbReference>
<evidence type="ECO:0000256" key="4">
    <source>
        <dbReference type="ARBA" id="ARBA00048988"/>
    </source>
</evidence>
<organism evidence="7 8">
    <name type="scientific">Sulfurisphaera ohwakuensis</name>
    <dbReference type="NCBI Taxonomy" id="69656"/>
    <lineage>
        <taxon>Archaea</taxon>
        <taxon>Thermoproteota</taxon>
        <taxon>Thermoprotei</taxon>
        <taxon>Sulfolobales</taxon>
        <taxon>Sulfolobaceae</taxon>
        <taxon>Sulfurisphaera</taxon>
    </lineage>
</organism>
<dbReference type="InterPro" id="IPR027417">
    <property type="entry name" value="P-loop_NTPase"/>
</dbReference>
<reference evidence="7 8" key="1">
    <citation type="submission" date="2019-10" db="EMBL/GenBank/DDBJ databases">
        <title>Genome Sequences from Six Type Strain Members of the Archaeal Family Sulfolobaceae: Acidianus ambivalens, Acidianus infernus, Metallosphaera prunae, Stygiolobus azoricus, Sulfolobus metallicus, and Sulfurisphaera ohwakuensis.</title>
        <authorList>
            <person name="Counts J.A."/>
            <person name="Kelly R.M."/>
        </authorList>
    </citation>
    <scope>NUCLEOTIDE SEQUENCE [LARGE SCALE GENOMIC DNA]</scope>
    <source>
        <strain evidence="7 8">TA-1</strain>
    </source>
</reference>
<feature type="domain" description="Helicase HerA central" evidence="5">
    <location>
        <begin position="158"/>
        <end position="428"/>
    </location>
</feature>